<comment type="function">
    <text evidence="3">Acyl-CoA synthases catalyze the initial reaction in fatty acid metabolism, by forming a thioester with CoA. Has some preference toward medium-chain substrates. Plays a role in adipocyte differentiation.</text>
</comment>
<comment type="catalytic activity">
    <reaction evidence="6">
        <text>octanoate + ATP + CoA = octanoyl-CoA + AMP + diphosphate</text>
        <dbReference type="Rhea" id="RHEA:33631"/>
        <dbReference type="ChEBI" id="CHEBI:25646"/>
        <dbReference type="ChEBI" id="CHEBI:30616"/>
        <dbReference type="ChEBI" id="CHEBI:33019"/>
        <dbReference type="ChEBI" id="CHEBI:57287"/>
        <dbReference type="ChEBI" id="CHEBI:57386"/>
        <dbReference type="ChEBI" id="CHEBI:456215"/>
    </reaction>
</comment>
<evidence type="ECO:0000256" key="5">
    <source>
        <dbReference type="ARBA" id="ARBA00039638"/>
    </source>
</evidence>
<accession>A0A812B5Z5</accession>
<evidence type="ECO:0000313" key="10">
    <source>
        <dbReference type="Proteomes" id="UP000597762"/>
    </source>
</evidence>
<comment type="catalytic activity">
    <reaction evidence="7">
        <text>a medium-chain fatty acid + ATP + CoA = a medium-chain fatty acyl-CoA + AMP + diphosphate</text>
        <dbReference type="Rhea" id="RHEA:48340"/>
        <dbReference type="ChEBI" id="CHEBI:30616"/>
        <dbReference type="ChEBI" id="CHEBI:33019"/>
        <dbReference type="ChEBI" id="CHEBI:57287"/>
        <dbReference type="ChEBI" id="CHEBI:59558"/>
        <dbReference type="ChEBI" id="CHEBI:90546"/>
        <dbReference type="ChEBI" id="CHEBI:456215"/>
        <dbReference type="EC" id="6.2.1.2"/>
    </reaction>
</comment>
<feature type="domain" description="AMP-dependent synthetase/ligase" evidence="8">
    <location>
        <begin position="129"/>
        <end position="363"/>
    </location>
</feature>
<protein>
    <recommendedName>
        <fullName evidence="5">Medium-chain acyl-CoA ligase ACSF2, mitochondrial</fullName>
        <ecNumber evidence="4">6.2.1.2</ecNumber>
    </recommendedName>
</protein>
<organism evidence="9 10">
    <name type="scientific">Acanthosepion pharaonis</name>
    <name type="common">Pharaoh cuttlefish</name>
    <name type="synonym">Sepia pharaonis</name>
    <dbReference type="NCBI Taxonomy" id="158019"/>
    <lineage>
        <taxon>Eukaryota</taxon>
        <taxon>Metazoa</taxon>
        <taxon>Spiralia</taxon>
        <taxon>Lophotrochozoa</taxon>
        <taxon>Mollusca</taxon>
        <taxon>Cephalopoda</taxon>
        <taxon>Coleoidea</taxon>
        <taxon>Decapodiformes</taxon>
        <taxon>Sepiida</taxon>
        <taxon>Sepiina</taxon>
        <taxon>Sepiidae</taxon>
        <taxon>Acanthosepion</taxon>
    </lineage>
</organism>
<dbReference type="EC" id="6.2.1.2" evidence="4"/>
<keyword evidence="10" id="KW-1185">Reference proteome</keyword>
<dbReference type="OrthoDB" id="1700726at2759"/>
<evidence type="ECO:0000256" key="6">
    <source>
        <dbReference type="ARBA" id="ARBA00047319"/>
    </source>
</evidence>
<evidence type="ECO:0000313" key="9">
    <source>
        <dbReference type="EMBL" id="CAE1171611.1"/>
    </source>
</evidence>
<dbReference type="Pfam" id="PF00501">
    <property type="entry name" value="AMP-binding"/>
    <property type="match status" value="1"/>
</dbReference>
<comment type="caution">
    <text evidence="9">The sequence shown here is derived from an EMBL/GenBank/DDBJ whole genome shotgun (WGS) entry which is preliminary data.</text>
</comment>
<evidence type="ECO:0000256" key="1">
    <source>
        <dbReference type="ARBA" id="ARBA00006432"/>
    </source>
</evidence>
<dbReference type="Proteomes" id="UP000597762">
    <property type="component" value="Unassembled WGS sequence"/>
</dbReference>
<dbReference type="EMBL" id="CAHIKZ030000386">
    <property type="protein sequence ID" value="CAE1171611.1"/>
    <property type="molecule type" value="Genomic_DNA"/>
</dbReference>
<evidence type="ECO:0000256" key="4">
    <source>
        <dbReference type="ARBA" id="ARBA00039009"/>
    </source>
</evidence>
<dbReference type="GO" id="GO:0006631">
    <property type="term" value="P:fatty acid metabolic process"/>
    <property type="evidence" value="ECO:0007669"/>
    <property type="project" value="TreeGrafter"/>
</dbReference>
<evidence type="ECO:0000256" key="7">
    <source>
        <dbReference type="ARBA" id="ARBA00048277"/>
    </source>
</evidence>
<evidence type="ECO:0000256" key="2">
    <source>
        <dbReference type="ARBA" id="ARBA00022598"/>
    </source>
</evidence>
<dbReference type="SUPFAM" id="SSF56801">
    <property type="entry name" value="Acetyl-CoA synthetase-like"/>
    <property type="match status" value="1"/>
</dbReference>
<dbReference type="PANTHER" id="PTHR43201:SF5">
    <property type="entry name" value="MEDIUM-CHAIN ACYL-COA LIGASE ACSF2, MITOCHONDRIAL"/>
    <property type="match status" value="1"/>
</dbReference>
<sequence length="398" mass="44935">MVLGVVCNEEMSCLLTSFLGAYGSRLLIIRSVPKSKCHEFKPGKKRPRTTSENMIPNVIFSRIISCRGYKEIQYSLNKQALLYQLGKKQWTFTPNNRLYSSHVNDCHRISYRHAASSVSLKGVTIGNLFQEQVEKIPDKEALVFYSDKIRKTFSQFLEECDQFAAGLHCLGIKKGDRLGIWGPNTYEWVLTEFAAFRSGIILVSVNPAYKKEELKYALNKTDMKAIVIAEALPKQDFYDILFQLAPELETAPPGGLNAQNVPHLKTVIMMGQTNKPGSFLFNDVIQAGTTKDRQYILDIQKKLQFDEPINIQFTSGTTGSSKGATLSHHNIVNNSYIAGLRLAYDKMETRICVPVPLFHCFGSVLGSPHDANSWSNLYLSIKSIQYKESFSLLYKDEK</sequence>
<dbReference type="InterPro" id="IPR020845">
    <property type="entry name" value="AMP-binding_CS"/>
</dbReference>
<dbReference type="PROSITE" id="PS00455">
    <property type="entry name" value="AMP_BINDING"/>
    <property type="match status" value="1"/>
</dbReference>
<dbReference type="AlphaFoldDB" id="A0A812B5Z5"/>
<keyword evidence="2 9" id="KW-0436">Ligase</keyword>
<dbReference type="PANTHER" id="PTHR43201">
    <property type="entry name" value="ACYL-COA SYNTHETASE"/>
    <property type="match status" value="1"/>
</dbReference>
<evidence type="ECO:0000256" key="3">
    <source>
        <dbReference type="ARBA" id="ARBA00037247"/>
    </source>
</evidence>
<reference evidence="9" key="1">
    <citation type="submission" date="2021-01" db="EMBL/GenBank/DDBJ databases">
        <authorList>
            <person name="Li R."/>
            <person name="Bekaert M."/>
        </authorList>
    </citation>
    <scope>NUCLEOTIDE SEQUENCE</scope>
    <source>
        <strain evidence="9">Farmed</strain>
    </source>
</reference>
<evidence type="ECO:0000259" key="8">
    <source>
        <dbReference type="Pfam" id="PF00501"/>
    </source>
</evidence>
<proteinExistence type="inferred from homology"/>
<name>A0A812B5Z5_ACAPH</name>
<dbReference type="Gene3D" id="3.40.50.980">
    <property type="match status" value="2"/>
</dbReference>
<gene>
    <name evidence="9" type="ORF">SPHA_11666</name>
</gene>
<comment type="similarity">
    <text evidence="1">Belongs to the ATP-dependent AMP-binding enzyme family.</text>
</comment>
<dbReference type="InterPro" id="IPR000873">
    <property type="entry name" value="AMP-dep_synth/lig_dom"/>
</dbReference>
<dbReference type="GO" id="GO:0031956">
    <property type="term" value="F:medium-chain fatty acid-CoA ligase activity"/>
    <property type="evidence" value="ECO:0007669"/>
    <property type="project" value="UniProtKB-EC"/>
</dbReference>